<dbReference type="RefSeq" id="WP_094036208.1">
    <property type="nucleotide sequence ID" value="NZ_CP022540.1"/>
</dbReference>
<dbReference type="InterPro" id="IPR011991">
    <property type="entry name" value="ArsR-like_HTH"/>
</dbReference>
<protein>
    <submittedName>
        <fullName evidence="2">Transcriptional repressor SdpR</fullName>
    </submittedName>
</protein>
<dbReference type="PROSITE" id="PS50987">
    <property type="entry name" value="HTH_ARSR_2"/>
    <property type="match status" value="1"/>
</dbReference>
<dbReference type="OrthoDB" id="9815653at2"/>
<dbReference type="Proteomes" id="UP000203589">
    <property type="component" value="Chromosome"/>
</dbReference>
<dbReference type="KEGG" id="aht:ANTHELSMS3_03801"/>
<dbReference type="SMART" id="SM00418">
    <property type="entry name" value="HTH_ARSR"/>
    <property type="match status" value="1"/>
</dbReference>
<proteinExistence type="predicted"/>
<dbReference type="InterPro" id="IPR001845">
    <property type="entry name" value="HTH_ArsR_DNA-bd_dom"/>
</dbReference>
<dbReference type="Gene3D" id="1.10.10.10">
    <property type="entry name" value="Winged helix-like DNA-binding domain superfamily/Winged helix DNA-binding domain"/>
    <property type="match status" value="1"/>
</dbReference>
<accession>A0A222E8B9</accession>
<dbReference type="PRINTS" id="PR00778">
    <property type="entry name" value="HTHARSR"/>
</dbReference>
<dbReference type="InterPro" id="IPR036390">
    <property type="entry name" value="WH_DNA-bd_sf"/>
</dbReference>
<dbReference type="CDD" id="cd00090">
    <property type="entry name" value="HTH_ARSR"/>
    <property type="match status" value="1"/>
</dbReference>
<dbReference type="AlphaFoldDB" id="A0A222E8B9"/>
<sequence>MITNDGMDAVFNALAHATRRRILDLVRDTPGITVGALAANFDVSRIAVMNHLAVLSEAGLVISKKSGRTRTLFLNATPIREMQLRWLDSYSAVWTDRVLDLKHAAEAAHAAKDTET</sequence>
<reference evidence="2 3" key="1">
    <citation type="submission" date="2017-07" db="EMBL/GenBank/DDBJ databases">
        <title>Genome Sequence of Antarctobacter heliothermus Strain SMS3 Isolated from a culture of the Diatom Skeletonema marinoi.</title>
        <authorList>
            <person name="Topel M."/>
            <person name="Pinder M.I.M."/>
            <person name="Johansson O.N."/>
            <person name="Kourtchenko O."/>
            <person name="Godhe A."/>
            <person name="Clarke A.K."/>
        </authorList>
    </citation>
    <scope>NUCLEOTIDE SEQUENCE [LARGE SCALE GENOMIC DNA]</scope>
    <source>
        <strain evidence="2 3">SMS3</strain>
    </source>
</reference>
<dbReference type="NCBIfam" id="NF033788">
    <property type="entry name" value="HTH_metalloreg"/>
    <property type="match status" value="1"/>
</dbReference>
<evidence type="ECO:0000313" key="2">
    <source>
        <dbReference type="EMBL" id="ASP22422.1"/>
    </source>
</evidence>
<evidence type="ECO:0000259" key="1">
    <source>
        <dbReference type="PROSITE" id="PS50987"/>
    </source>
</evidence>
<keyword evidence="3" id="KW-1185">Reference proteome</keyword>
<organism evidence="2 3">
    <name type="scientific">Antarctobacter heliothermus</name>
    <dbReference type="NCBI Taxonomy" id="74033"/>
    <lineage>
        <taxon>Bacteria</taxon>
        <taxon>Pseudomonadati</taxon>
        <taxon>Pseudomonadota</taxon>
        <taxon>Alphaproteobacteria</taxon>
        <taxon>Rhodobacterales</taxon>
        <taxon>Roseobacteraceae</taxon>
        <taxon>Antarctobacter</taxon>
    </lineage>
</organism>
<dbReference type="GO" id="GO:0003700">
    <property type="term" value="F:DNA-binding transcription factor activity"/>
    <property type="evidence" value="ECO:0007669"/>
    <property type="project" value="InterPro"/>
</dbReference>
<dbReference type="PANTHER" id="PTHR38600">
    <property type="entry name" value="TRANSCRIPTIONAL REGULATORY PROTEIN"/>
    <property type="match status" value="1"/>
</dbReference>
<dbReference type="Pfam" id="PF12840">
    <property type="entry name" value="HTH_20"/>
    <property type="match status" value="1"/>
</dbReference>
<name>A0A222E8B9_9RHOB</name>
<gene>
    <name evidence="2" type="ORF">ANTHELSMS3_03801</name>
</gene>
<dbReference type="EMBL" id="CP022540">
    <property type="protein sequence ID" value="ASP22422.1"/>
    <property type="molecule type" value="Genomic_DNA"/>
</dbReference>
<dbReference type="InterPro" id="IPR036388">
    <property type="entry name" value="WH-like_DNA-bd_sf"/>
</dbReference>
<evidence type="ECO:0000313" key="3">
    <source>
        <dbReference type="Proteomes" id="UP000203589"/>
    </source>
</evidence>
<dbReference type="PANTHER" id="PTHR38600:SF1">
    <property type="entry name" value="TRANSCRIPTIONAL REGULATORY PROTEIN"/>
    <property type="match status" value="1"/>
</dbReference>
<dbReference type="SUPFAM" id="SSF46785">
    <property type="entry name" value="Winged helix' DNA-binding domain"/>
    <property type="match status" value="1"/>
</dbReference>
<feature type="domain" description="HTH arsR-type" evidence="1">
    <location>
        <begin position="1"/>
        <end position="94"/>
    </location>
</feature>